<feature type="compositionally biased region" description="Low complexity" evidence="1">
    <location>
        <begin position="241"/>
        <end position="253"/>
    </location>
</feature>
<dbReference type="AlphaFoldDB" id="A0A5N7BM98"/>
<evidence type="ECO:0000313" key="2">
    <source>
        <dbReference type="EMBL" id="KAE8382880.1"/>
    </source>
</evidence>
<evidence type="ECO:0008006" key="4">
    <source>
        <dbReference type="Google" id="ProtNLM"/>
    </source>
</evidence>
<proteinExistence type="predicted"/>
<evidence type="ECO:0000256" key="1">
    <source>
        <dbReference type="SAM" id="MobiDB-lite"/>
    </source>
</evidence>
<sequence>MAPRRRVVADSESESESDELTAPSVPSDATLEKSLRDTVARIYKSGNMEELTVKRVRLAAEKALGVEEGFFKVNSTWKSKSDQIIKDEVEVQDKRAQEPQSYEEPEKPASPAKKASSAKRTKLDKAEISRKRQKTSTPESEDQSGGSELVDNESEEEMKRPAKRQSQPARGKGSKPKTSKEQVPDDSEEDVEGQKDDSTPSEEAEEPKNGRGEDSESEMSVVLDEEPKPTRKRQKSAGTEASAQKGKKTATASKGKDADLDPDQKKIKELQDLLVKCGIRKLWWRLLAPYETSKEKIGHLEGMLREAGMTGPLKGKEAEKRALRIRERRELQADVVSCQEEVKLYGTGGADEESDSGRPGRRLNRGRKHLAFLEDDGEETD</sequence>
<gene>
    <name evidence="2" type="ORF">BDV26DRAFT_277801</name>
</gene>
<protein>
    <recommendedName>
        <fullName evidence="4">Transcriptional regulator</fullName>
    </recommendedName>
</protein>
<feature type="compositionally biased region" description="Basic and acidic residues" evidence="1">
    <location>
        <begin position="254"/>
        <end position="265"/>
    </location>
</feature>
<organism evidence="2 3">
    <name type="scientific">Aspergillus bertholletiae</name>
    <dbReference type="NCBI Taxonomy" id="1226010"/>
    <lineage>
        <taxon>Eukaryota</taxon>
        <taxon>Fungi</taxon>
        <taxon>Dikarya</taxon>
        <taxon>Ascomycota</taxon>
        <taxon>Pezizomycotina</taxon>
        <taxon>Eurotiomycetes</taxon>
        <taxon>Eurotiomycetidae</taxon>
        <taxon>Eurotiales</taxon>
        <taxon>Aspergillaceae</taxon>
        <taxon>Aspergillus</taxon>
        <taxon>Aspergillus subgen. Circumdati</taxon>
    </lineage>
</organism>
<feature type="compositionally biased region" description="Basic residues" evidence="1">
    <location>
        <begin position="359"/>
        <end position="370"/>
    </location>
</feature>
<reference evidence="2 3" key="1">
    <citation type="submission" date="2019-04" db="EMBL/GenBank/DDBJ databases">
        <title>Friends and foes A comparative genomics studyof 23 Aspergillus species from section Flavi.</title>
        <authorList>
            <consortium name="DOE Joint Genome Institute"/>
            <person name="Kjaerbolling I."/>
            <person name="Vesth T."/>
            <person name="Frisvad J.C."/>
            <person name="Nybo J.L."/>
            <person name="Theobald S."/>
            <person name="Kildgaard S."/>
            <person name="Isbrandt T."/>
            <person name="Kuo A."/>
            <person name="Sato A."/>
            <person name="Lyhne E.K."/>
            <person name="Kogle M.E."/>
            <person name="Wiebenga A."/>
            <person name="Kun R.S."/>
            <person name="Lubbers R.J."/>
            <person name="Makela M.R."/>
            <person name="Barry K."/>
            <person name="Chovatia M."/>
            <person name="Clum A."/>
            <person name="Daum C."/>
            <person name="Haridas S."/>
            <person name="He G."/>
            <person name="LaButti K."/>
            <person name="Lipzen A."/>
            <person name="Mondo S."/>
            <person name="Riley R."/>
            <person name="Salamov A."/>
            <person name="Simmons B.A."/>
            <person name="Magnuson J.K."/>
            <person name="Henrissat B."/>
            <person name="Mortensen U.H."/>
            <person name="Larsen T.O."/>
            <person name="Devries R.P."/>
            <person name="Grigoriev I.V."/>
            <person name="Machida M."/>
            <person name="Baker S.E."/>
            <person name="Andersen M.R."/>
        </authorList>
    </citation>
    <scope>NUCLEOTIDE SEQUENCE [LARGE SCALE GENOMIC DNA]</scope>
    <source>
        <strain evidence="2 3">IBT 29228</strain>
    </source>
</reference>
<dbReference type="Proteomes" id="UP000326198">
    <property type="component" value="Unassembled WGS sequence"/>
</dbReference>
<accession>A0A5N7BM98</accession>
<dbReference type="EMBL" id="ML736159">
    <property type="protein sequence ID" value="KAE8382880.1"/>
    <property type="molecule type" value="Genomic_DNA"/>
</dbReference>
<evidence type="ECO:0000313" key="3">
    <source>
        <dbReference type="Proteomes" id="UP000326198"/>
    </source>
</evidence>
<dbReference type="GO" id="GO:0005634">
    <property type="term" value="C:nucleus"/>
    <property type="evidence" value="ECO:0007669"/>
    <property type="project" value="TreeGrafter"/>
</dbReference>
<feature type="region of interest" description="Disordered" evidence="1">
    <location>
        <begin position="345"/>
        <end position="381"/>
    </location>
</feature>
<dbReference type="OrthoDB" id="552755at2759"/>
<dbReference type="PANTHER" id="PTHR15410">
    <property type="entry name" value="HIRA-INTERACTING PROTEIN 3"/>
    <property type="match status" value="1"/>
</dbReference>
<feature type="compositionally biased region" description="Basic and acidic residues" evidence="1">
    <location>
        <begin position="121"/>
        <end position="130"/>
    </location>
</feature>
<dbReference type="PANTHER" id="PTHR15410:SF2">
    <property type="entry name" value="HIRA-INTERACTING PROTEIN 3"/>
    <property type="match status" value="1"/>
</dbReference>
<feature type="compositionally biased region" description="Polar residues" evidence="1">
    <location>
        <begin position="135"/>
        <end position="146"/>
    </location>
</feature>
<feature type="region of interest" description="Disordered" evidence="1">
    <location>
        <begin position="77"/>
        <end position="265"/>
    </location>
</feature>
<feature type="region of interest" description="Disordered" evidence="1">
    <location>
        <begin position="1"/>
        <end position="32"/>
    </location>
</feature>
<name>A0A5N7BM98_9EURO</name>
<dbReference type="InterPro" id="IPR037647">
    <property type="entry name" value="HIRIP3"/>
</dbReference>
<feature type="compositionally biased region" description="Basic and acidic residues" evidence="1">
    <location>
        <begin position="79"/>
        <end position="97"/>
    </location>
</feature>
<keyword evidence="3" id="KW-1185">Reference proteome</keyword>